<dbReference type="InterPro" id="IPR055348">
    <property type="entry name" value="DctQ"/>
</dbReference>
<keyword evidence="7 9" id="KW-0472">Membrane</keyword>
<organism evidence="11 12">
    <name type="scientific">Glycocaulis alkaliphilus</name>
    <dbReference type="NCBI Taxonomy" id="1434191"/>
    <lineage>
        <taxon>Bacteria</taxon>
        <taxon>Pseudomonadati</taxon>
        <taxon>Pseudomonadota</taxon>
        <taxon>Alphaproteobacteria</taxon>
        <taxon>Maricaulales</taxon>
        <taxon>Maricaulaceae</taxon>
        <taxon>Glycocaulis</taxon>
    </lineage>
</organism>
<dbReference type="OrthoDB" id="9794346at2"/>
<accession>A0A3T0E9U0</accession>
<comment type="similarity">
    <text evidence="8 9">Belongs to the TRAP transporter small permease family.</text>
</comment>
<name>A0A3T0E9U0_9PROT</name>
<dbReference type="GO" id="GO:0022857">
    <property type="term" value="F:transmembrane transporter activity"/>
    <property type="evidence" value="ECO:0007669"/>
    <property type="project" value="UniProtKB-UniRule"/>
</dbReference>
<comment type="caution">
    <text evidence="9">Lacks conserved residue(s) required for the propagation of feature annotation.</text>
</comment>
<dbReference type="KEGG" id="gak:X907_1684"/>
<keyword evidence="2 9" id="KW-0813">Transport</keyword>
<evidence type="ECO:0000256" key="7">
    <source>
        <dbReference type="ARBA" id="ARBA00023136"/>
    </source>
</evidence>
<feature type="transmembrane region" description="Helical" evidence="9">
    <location>
        <begin position="170"/>
        <end position="188"/>
    </location>
</feature>
<evidence type="ECO:0000256" key="8">
    <source>
        <dbReference type="ARBA" id="ARBA00038436"/>
    </source>
</evidence>
<evidence type="ECO:0000256" key="1">
    <source>
        <dbReference type="ARBA" id="ARBA00004429"/>
    </source>
</evidence>
<evidence type="ECO:0000256" key="2">
    <source>
        <dbReference type="ARBA" id="ARBA00022448"/>
    </source>
</evidence>
<comment type="subcellular location">
    <subcellularLocation>
        <location evidence="1 9">Cell inner membrane</location>
        <topology evidence="1 9">Multi-pass membrane protein</topology>
    </subcellularLocation>
</comment>
<dbReference type="EMBL" id="CP018911">
    <property type="protein sequence ID" value="AZU04215.1"/>
    <property type="molecule type" value="Genomic_DNA"/>
</dbReference>
<dbReference type="Proteomes" id="UP000286954">
    <property type="component" value="Chromosome"/>
</dbReference>
<evidence type="ECO:0000256" key="6">
    <source>
        <dbReference type="ARBA" id="ARBA00022989"/>
    </source>
</evidence>
<comment type="subunit">
    <text evidence="9">The complex comprises the extracytoplasmic solute receptor protein and the two transmembrane proteins.</text>
</comment>
<sequence>MRAGDWLLIAILAFTGLLILADIATGGSVQAWIASDLSARGRDLGIALGWVGWALTPVIALPLVAALWIVIAAPPALMTAALVRTSVIIDAVNRAIGDAARWFALALVLVTSLVVIQRYVFGVSVTKLQESIIYLHALLFLLSSAVTLLAGGHVRVDIFYSRLSSRAKAWTDLAGVYLALIPMCWLILDTSRTYVGGAWRILERSRESDGLPLVFALKTAIPVFAVMMIAQGVSMAARAALTLADRDTPDEGLREDAPTGAL</sequence>
<keyword evidence="4 9" id="KW-0997">Cell inner membrane</keyword>
<feature type="domain" description="Tripartite ATP-independent periplasmic transporters DctQ component" evidence="10">
    <location>
        <begin position="107"/>
        <end position="240"/>
    </location>
</feature>
<feature type="transmembrane region" description="Helical" evidence="9">
    <location>
        <begin position="210"/>
        <end position="230"/>
    </location>
</feature>
<gene>
    <name evidence="11" type="ORF">X907_1684</name>
</gene>
<keyword evidence="5 9" id="KW-0812">Transmembrane</keyword>
<protein>
    <recommendedName>
        <fullName evidence="9">TRAP transporter small permease protein</fullName>
    </recommendedName>
</protein>
<keyword evidence="12" id="KW-1185">Reference proteome</keyword>
<dbReference type="Pfam" id="PF04290">
    <property type="entry name" value="DctQ"/>
    <property type="match status" value="1"/>
</dbReference>
<evidence type="ECO:0000256" key="9">
    <source>
        <dbReference type="RuleBase" id="RU369079"/>
    </source>
</evidence>
<keyword evidence="3" id="KW-1003">Cell membrane</keyword>
<feature type="transmembrane region" description="Helical" evidence="9">
    <location>
        <begin position="132"/>
        <end position="150"/>
    </location>
</feature>
<feature type="transmembrane region" description="Helical" evidence="9">
    <location>
        <begin position="99"/>
        <end position="120"/>
    </location>
</feature>
<evidence type="ECO:0000259" key="10">
    <source>
        <dbReference type="Pfam" id="PF04290"/>
    </source>
</evidence>
<evidence type="ECO:0000256" key="4">
    <source>
        <dbReference type="ARBA" id="ARBA00022519"/>
    </source>
</evidence>
<feature type="transmembrane region" description="Helical" evidence="9">
    <location>
        <begin position="50"/>
        <end position="78"/>
    </location>
</feature>
<evidence type="ECO:0000256" key="5">
    <source>
        <dbReference type="ARBA" id="ARBA00022692"/>
    </source>
</evidence>
<comment type="function">
    <text evidence="9">Part of the tripartite ATP-independent periplasmic (TRAP) transport system.</text>
</comment>
<proteinExistence type="inferred from homology"/>
<dbReference type="RefSeq" id="WP_127566984.1">
    <property type="nucleotide sequence ID" value="NZ_BMFB01000003.1"/>
</dbReference>
<reference evidence="11 12" key="1">
    <citation type="submission" date="2016-12" db="EMBL/GenBank/DDBJ databases">
        <title>The genome of dimorphic prosthecate Glycocaulis alkaliphilus 6b-8t, isolated from crude oil dictates its adaptability in petroleum environments.</title>
        <authorList>
            <person name="Wu X.-L."/>
            <person name="Geng S."/>
        </authorList>
    </citation>
    <scope>NUCLEOTIDE SEQUENCE [LARGE SCALE GENOMIC DNA]</scope>
    <source>
        <strain evidence="11 12">6B-8</strain>
    </source>
</reference>
<evidence type="ECO:0000256" key="3">
    <source>
        <dbReference type="ARBA" id="ARBA00022475"/>
    </source>
</evidence>
<evidence type="ECO:0000313" key="12">
    <source>
        <dbReference type="Proteomes" id="UP000286954"/>
    </source>
</evidence>
<dbReference type="PANTHER" id="PTHR35011">
    <property type="entry name" value="2,3-DIKETO-L-GULONATE TRAP TRANSPORTER SMALL PERMEASE PROTEIN YIAM"/>
    <property type="match status" value="1"/>
</dbReference>
<dbReference type="AlphaFoldDB" id="A0A3T0E9U0"/>
<evidence type="ECO:0000313" key="11">
    <source>
        <dbReference type="EMBL" id="AZU04215.1"/>
    </source>
</evidence>
<dbReference type="GO" id="GO:0005886">
    <property type="term" value="C:plasma membrane"/>
    <property type="evidence" value="ECO:0007669"/>
    <property type="project" value="UniProtKB-SubCell"/>
</dbReference>
<dbReference type="PANTHER" id="PTHR35011:SF4">
    <property type="entry name" value="SLL1102 PROTEIN"/>
    <property type="match status" value="1"/>
</dbReference>
<keyword evidence="6 9" id="KW-1133">Transmembrane helix</keyword>
<dbReference type="InterPro" id="IPR007387">
    <property type="entry name" value="TRAP_DctQ"/>
</dbReference>